<proteinExistence type="inferred from homology"/>
<dbReference type="PANTHER" id="PTHR11552">
    <property type="entry name" value="GLUCOSE-METHANOL-CHOLINE GMC OXIDOREDUCTASE"/>
    <property type="match status" value="1"/>
</dbReference>
<dbReference type="Pfam" id="PF00732">
    <property type="entry name" value="GMC_oxred_N"/>
    <property type="match status" value="1"/>
</dbReference>
<dbReference type="Pfam" id="PF05199">
    <property type="entry name" value="GMC_oxred_C"/>
    <property type="match status" value="1"/>
</dbReference>
<evidence type="ECO:0000256" key="1">
    <source>
        <dbReference type="ARBA" id="ARBA00010790"/>
    </source>
</evidence>
<dbReference type="InterPro" id="IPR036188">
    <property type="entry name" value="FAD/NAD-bd_sf"/>
</dbReference>
<reference evidence="3 4" key="1">
    <citation type="submission" date="2024-01" db="EMBL/GenBank/DDBJ databases">
        <title>Complete genome of Cladobotryum mycophilum ATHUM6906.</title>
        <authorList>
            <person name="Christinaki A.C."/>
            <person name="Myridakis A.I."/>
            <person name="Kouvelis V.N."/>
        </authorList>
    </citation>
    <scope>NUCLEOTIDE SEQUENCE [LARGE SCALE GENOMIC DNA]</scope>
    <source>
        <strain evidence="3 4">ATHUM6906</strain>
    </source>
</reference>
<organism evidence="3 4">
    <name type="scientific">Cladobotryum mycophilum</name>
    <dbReference type="NCBI Taxonomy" id="491253"/>
    <lineage>
        <taxon>Eukaryota</taxon>
        <taxon>Fungi</taxon>
        <taxon>Dikarya</taxon>
        <taxon>Ascomycota</taxon>
        <taxon>Pezizomycotina</taxon>
        <taxon>Sordariomycetes</taxon>
        <taxon>Hypocreomycetidae</taxon>
        <taxon>Hypocreales</taxon>
        <taxon>Hypocreaceae</taxon>
        <taxon>Cladobotryum</taxon>
    </lineage>
</organism>
<dbReference type="Gene3D" id="3.50.50.60">
    <property type="entry name" value="FAD/NAD(P)-binding domain"/>
    <property type="match status" value="1"/>
</dbReference>
<comment type="similarity">
    <text evidence="1">Belongs to the GMC oxidoreductase family.</text>
</comment>
<protein>
    <submittedName>
        <fullName evidence="3">Dehydrogenase pkfF</fullName>
    </submittedName>
</protein>
<accession>A0ABR0T3M4</accession>
<dbReference type="SUPFAM" id="SSF51905">
    <property type="entry name" value="FAD/NAD(P)-binding domain"/>
    <property type="match status" value="1"/>
</dbReference>
<gene>
    <name evidence="3" type="ORF">PT974_01440</name>
</gene>
<evidence type="ECO:0000313" key="3">
    <source>
        <dbReference type="EMBL" id="KAK5999053.1"/>
    </source>
</evidence>
<feature type="domain" description="Glucose-methanol-choline oxidoreductase N-terminal" evidence="2">
    <location>
        <begin position="281"/>
        <end position="295"/>
    </location>
</feature>
<keyword evidence="4" id="KW-1185">Reference proteome</keyword>
<dbReference type="PIRSF" id="PIRSF000137">
    <property type="entry name" value="Alcohol_oxidase"/>
    <property type="match status" value="1"/>
</dbReference>
<dbReference type="Proteomes" id="UP001338125">
    <property type="component" value="Unassembled WGS sequence"/>
</dbReference>
<name>A0ABR0T3M4_9HYPO</name>
<dbReference type="SUPFAM" id="SSF54373">
    <property type="entry name" value="FAD-linked reductases, C-terminal domain"/>
    <property type="match status" value="1"/>
</dbReference>
<dbReference type="EMBL" id="JAVFKD010000001">
    <property type="protein sequence ID" value="KAK5999053.1"/>
    <property type="molecule type" value="Genomic_DNA"/>
</dbReference>
<evidence type="ECO:0000313" key="4">
    <source>
        <dbReference type="Proteomes" id="UP001338125"/>
    </source>
</evidence>
<dbReference type="InterPro" id="IPR000172">
    <property type="entry name" value="GMC_OxRdtase_N"/>
</dbReference>
<dbReference type="PANTHER" id="PTHR11552:SF210">
    <property type="entry name" value="GLUCOSE-METHANOL-CHOLINE OXIDOREDUCTASE N-TERMINAL DOMAIN-CONTAINING PROTEIN-RELATED"/>
    <property type="match status" value="1"/>
</dbReference>
<dbReference type="InterPro" id="IPR012132">
    <property type="entry name" value="GMC_OxRdtase"/>
</dbReference>
<evidence type="ECO:0000259" key="2">
    <source>
        <dbReference type="PROSITE" id="PS00624"/>
    </source>
</evidence>
<comment type="caution">
    <text evidence="3">The sequence shown here is derived from an EMBL/GenBank/DDBJ whole genome shotgun (WGS) entry which is preliminary data.</text>
</comment>
<dbReference type="InterPro" id="IPR007867">
    <property type="entry name" value="GMC_OxRtase_C"/>
</dbReference>
<dbReference type="Gene3D" id="3.30.560.10">
    <property type="entry name" value="Glucose Oxidase, domain 3"/>
    <property type="match status" value="1"/>
</dbReference>
<sequence>MSSSDITDTFDYIVVGGGTAGLVVASRLTEDPAVRLLVIEAGADHQNDPLVSTPGFLIGLLGNERYDWNYTSVPQAALDGRRASVARGKGLGGSSAINFMMTVFPSRASIDSWAKLGNQGWSYDELSPYFQRFGTRDSPTQEVREISRIKDFDDSLSGHGPVQMSFGQGHGALNSAWMDTHTALGFEAGKNDMMSGRVTGAFQNVSTIDPVTKARSYAAGAYYGPDVRQRSNLVVLTEATVHKIELEGVDPEVVATGVQLRMKDGSMRSMKANREVILAAGAINSPQILELSGIGRQELLEKHGIPVLVDLPEVGENLQDHVQEAVRQYQENGDGPLGSLAASASYLPMVDGDGSMSVDARKMMLDECGDESSGRTAVLKELLTIPDEPALSYVCFAAQMHTEGKEPSHFGTHMAPLRPENYITILNALAHPFSRGSCHIRSPNVNDAPLIDPAYMSHPVDMEIAARSVMFVEKLVSTEPWSSAVLAPGGARLPDIVPDHLEKAREVVRRRLVSNMHLSGTCAMLPRENGGVVSDRLLVHGTRNLRVIDASIFPLIPLGNIQTTVYAVAEKAADLIKGVV</sequence>
<dbReference type="PROSITE" id="PS00624">
    <property type="entry name" value="GMC_OXRED_2"/>
    <property type="match status" value="1"/>
</dbReference>